<dbReference type="RefSeq" id="XP_025387266.1">
    <property type="nucleotide sequence ID" value="XM_025537406.1"/>
</dbReference>
<dbReference type="GeneID" id="37059368"/>
<keyword evidence="3" id="KW-1185">Reference proteome</keyword>
<accession>A0A317VB67</accession>
<protein>
    <submittedName>
        <fullName evidence="2">Uncharacterized protein</fullName>
    </submittedName>
</protein>
<proteinExistence type="predicted"/>
<name>A0A317VB67_ASPEC</name>
<organism evidence="2 3">
    <name type="scientific">Aspergillus eucalypticola (strain CBS 122712 / IBT 29274)</name>
    <dbReference type="NCBI Taxonomy" id="1448314"/>
    <lineage>
        <taxon>Eukaryota</taxon>
        <taxon>Fungi</taxon>
        <taxon>Dikarya</taxon>
        <taxon>Ascomycota</taxon>
        <taxon>Pezizomycotina</taxon>
        <taxon>Eurotiomycetes</taxon>
        <taxon>Eurotiomycetidae</taxon>
        <taxon>Eurotiales</taxon>
        <taxon>Aspergillaceae</taxon>
        <taxon>Aspergillus</taxon>
        <taxon>Aspergillus subgen. Circumdati</taxon>
    </lineage>
</organism>
<evidence type="ECO:0000313" key="3">
    <source>
        <dbReference type="Proteomes" id="UP000246171"/>
    </source>
</evidence>
<dbReference type="VEuPathDB" id="FungiDB:BO83DRAFT_50825"/>
<dbReference type="EMBL" id="MSFU01000015">
    <property type="protein sequence ID" value="PWY71275.1"/>
    <property type="molecule type" value="Genomic_DNA"/>
</dbReference>
<gene>
    <name evidence="2" type="ORF">BO83DRAFT_50825</name>
</gene>
<dbReference type="Proteomes" id="UP000246171">
    <property type="component" value="Unassembled WGS sequence"/>
</dbReference>
<dbReference type="AlphaFoldDB" id="A0A317VB67"/>
<evidence type="ECO:0000313" key="2">
    <source>
        <dbReference type="EMBL" id="PWY71275.1"/>
    </source>
</evidence>
<keyword evidence="1" id="KW-0812">Transmembrane</keyword>
<evidence type="ECO:0000256" key="1">
    <source>
        <dbReference type="SAM" id="Phobius"/>
    </source>
</evidence>
<feature type="transmembrane region" description="Helical" evidence="1">
    <location>
        <begin position="68"/>
        <end position="89"/>
    </location>
</feature>
<keyword evidence="1" id="KW-1133">Transmembrane helix</keyword>
<comment type="caution">
    <text evidence="2">The sequence shown here is derived from an EMBL/GenBank/DDBJ whole genome shotgun (WGS) entry which is preliminary data.</text>
</comment>
<keyword evidence="1" id="KW-0472">Membrane</keyword>
<sequence length="108" mass="12075">MHCSSPFRGLPTQTFPSTRIHLFAYLSGCFAERLLRTCLFDMSCEIALTICQCLFRTLFVSIGSDASLSLFAGVVFCLYHLVSLILMTASTSRVISQYYFLNQSGSHL</sequence>
<reference evidence="2" key="1">
    <citation type="submission" date="2016-12" db="EMBL/GenBank/DDBJ databases">
        <title>The genomes of Aspergillus section Nigri reveals drivers in fungal speciation.</title>
        <authorList>
            <consortium name="DOE Joint Genome Institute"/>
            <person name="Vesth T.C."/>
            <person name="Nybo J."/>
            <person name="Theobald S."/>
            <person name="Brandl J."/>
            <person name="Frisvad J.C."/>
            <person name="Nielsen K.F."/>
            <person name="Lyhne E.K."/>
            <person name="Kogle M.E."/>
            <person name="Kuo A."/>
            <person name="Riley R."/>
            <person name="Clum A."/>
            <person name="Nolan M."/>
            <person name="Lipzen A."/>
            <person name="Salamov A."/>
            <person name="Henrissat B."/>
            <person name="Wiebenga A."/>
            <person name="De vries R.P."/>
            <person name="Grigoriev I.V."/>
            <person name="Mortensen U.H."/>
            <person name="Andersen M.R."/>
            <person name="Baker S.E."/>
        </authorList>
    </citation>
    <scope>NUCLEOTIDE SEQUENCE</scope>
    <source>
        <strain evidence="2">CBS 122712</strain>
    </source>
</reference>